<proteinExistence type="predicted"/>
<dbReference type="AlphaFoldDB" id="A0A6B0UXZ6"/>
<organism evidence="3">
    <name type="scientific">Ixodes ricinus</name>
    <name type="common">Common tick</name>
    <name type="synonym">Acarus ricinus</name>
    <dbReference type="NCBI Taxonomy" id="34613"/>
    <lineage>
        <taxon>Eukaryota</taxon>
        <taxon>Metazoa</taxon>
        <taxon>Ecdysozoa</taxon>
        <taxon>Arthropoda</taxon>
        <taxon>Chelicerata</taxon>
        <taxon>Arachnida</taxon>
        <taxon>Acari</taxon>
        <taxon>Parasitiformes</taxon>
        <taxon>Ixodida</taxon>
        <taxon>Ixodoidea</taxon>
        <taxon>Ixodidae</taxon>
        <taxon>Ixodinae</taxon>
        <taxon>Ixodes</taxon>
    </lineage>
</organism>
<feature type="signal peptide" evidence="2">
    <location>
        <begin position="1"/>
        <end position="27"/>
    </location>
</feature>
<feature type="region of interest" description="Disordered" evidence="1">
    <location>
        <begin position="57"/>
        <end position="119"/>
    </location>
</feature>
<dbReference type="EMBL" id="GIFC01012025">
    <property type="protein sequence ID" value="MXU94108.1"/>
    <property type="molecule type" value="Transcribed_RNA"/>
</dbReference>
<evidence type="ECO:0000313" key="3">
    <source>
        <dbReference type="EMBL" id="MXU94108.1"/>
    </source>
</evidence>
<feature type="compositionally biased region" description="Low complexity" evidence="1">
    <location>
        <begin position="139"/>
        <end position="157"/>
    </location>
</feature>
<accession>A0A6B0UXZ6</accession>
<reference evidence="3" key="1">
    <citation type="submission" date="2019-12" db="EMBL/GenBank/DDBJ databases">
        <title>An insight into the sialome of adult female Ixodes ricinus ticks feeding for 6 days.</title>
        <authorList>
            <person name="Perner J."/>
            <person name="Ribeiro J.M.C."/>
        </authorList>
    </citation>
    <scope>NUCLEOTIDE SEQUENCE</scope>
    <source>
        <strain evidence="3">Semi-engorged</strain>
        <tissue evidence="3">Salivary glands</tissue>
    </source>
</reference>
<sequence>MPSWPLMPTPMWAILIMLTSLAPSPMASVTARLWRFTRSTTSAFWRGVTRQQMTALQRLATSRKSSSKSSSKACARLWPLTMRANPPKPSPPVISQPASSGPPSLKRTTAQSPAPRPCATMPAMLSRKVLSCLNTSSRSVPSTMKMSTMSSVSSWHE</sequence>
<feature type="chain" id="PRO_5025685548" evidence="2">
    <location>
        <begin position="28"/>
        <end position="157"/>
    </location>
</feature>
<feature type="region of interest" description="Disordered" evidence="1">
    <location>
        <begin position="135"/>
        <end position="157"/>
    </location>
</feature>
<evidence type="ECO:0000256" key="1">
    <source>
        <dbReference type="SAM" id="MobiDB-lite"/>
    </source>
</evidence>
<evidence type="ECO:0000256" key="2">
    <source>
        <dbReference type="SAM" id="SignalP"/>
    </source>
</evidence>
<feature type="compositionally biased region" description="Polar residues" evidence="1">
    <location>
        <begin position="98"/>
        <end position="112"/>
    </location>
</feature>
<name>A0A6B0UXZ6_IXORI</name>
<keyword evidence="2" id="KW-0732">Signal</keyword>
<feature type="compositionally biased region" description="Low complexity" evidence="1">
    <location>
        <begin position="62"/>
        <end position="72"/>
    </location>
</feature>
<protein>
    <submittedName>
        <fullName evidence="3">Putative secreted protein</fullName>
    </submittedName>
</protein>